<reference evidence="1 2" key="1">
    <citation type="submission" date="2013-02" db="EMBL/GenBank/DDBJ databases">
        <authorList>
            <person name="Genoscope - CEA"/>
        </authorList>
    </citation>
    <scope>NUCLEOTIDE SEQUENCE [LARGE SCALE GENOMIC DNA]</scope>
    <source>
        <strain evidence="1 2">STM 2683</strain>
    </source>
</reference>
<name>M5EH37_9HYPH</name>
<evidence type="ECO:0000313" key="1">
    <source>
        <dbReference type="EMBL" id="CCV03443.1"/>
    </source>
</evidence>
<accession>M5EH37</accession>
<sequence>MVLQPLIAVDSASAATIANDFKRIKRSDAPPKIVRLVTAALSPSFMLAFALLAKRAMPICEGLRAGNHVTMAFRQQASGDCEAKSMGAVRQGCRKSRKSP</sequence>
<dbReference type="EMBL" id="CAUM01000008">
    <property type="protein sequence ID" value="CCV03443.1"/>
    <property type="molecule type" value="Genomic_DNA"/>
</dbReference>
<protein>
    <submittedName>
        <fullName evidence="1">Uncharacterized protein</fullName>
    </submittedName>
</protein>
<dbReference type="STRING" id="1297569.MESS2_1050047"/>
<dbReference type="Proteomes" id="UP000012062">
    <property type="component" value="Unassembled WGS sequence"/>
</dbReference>
<proteinExistence type="predicted"/>
<comment type="caution">
    <text evidence="1">The sequence shown here is derived from an EMBL/GenBank/DDBJ whole genome shotgun (WGS) entry which is preliminary data.</text>
</comment>
<evidence type="ECO:0000313" key="2">
    <source>
        <dbReference type="Proteomes" id="UP000012062"/>
    </source>
</evidence>
<organism evidence="1 2">
    <name type="scientific">Mesorhizobium metallidurans STM 2683</name>
    <dbReference type="NCBI Taxonomy" id="1297569"/>
    <lineage>
        <taxon>Bacteria</taxon>
        <taxon>Pseudomonadati</taxon>
        <taxon>Pseudomonadota</taxon>
        <taxon>Alphaproteobacteria</taxon>
        <taxon>Hyphomicrobiales</taxon>
        <taxon>Phyllobacteriaceae</taxon>
        <taxon>Mesorhizobium</taxon>
    </lineage>
</organism>
<keyword evidence="2" id="KW-1185">Reference proteome</keyword>
<gene>
    <name evidence="1" type="ORF">MESS2_1050047</name>
</gene>
<dbReference type="AlphaFoldDB" id="M5EH37"/>